<feature type="compositionally biased region" description="Pro residues" evidence="1">
    <location>
        <begin position="1060"/>
        <end position="1073"/>
    </location>
</feature>
<dbReference type="GeneTree" id="ENSGT00940000160116"/>
<dbReference type="InterPro" id="IPR048924">
    <property type="entry name" value="BAHCC1-like_Tudor"/>
</dbReference>
<feature type="domain" description="BAH" evidence="2">
    <location>
        <begin position="2624"/>
        <end position="2745"/>
    </location>
</feature>
<feature type="region of interest" description="Disordered" evidence="1">
    <location>
        <begin position="1648"/>
        <end position="1815"/>
    </location>
</feature>
<dbReference type="InterPro" id="IPR001025">
    <property type="entry name" value="BAH_dom"/>
</dbReference>
<dbReference type="InterPro" id="IPR056841">
    <property type="entry name" value="TNRC18_BAHCC1-like_SH3"/>
</dbReference>
<feature type="compositionally biased region" description="Basic and acidic residues" evidence="1">
    <location>
        <begin position="2518"/>
        <end position="2527"/>
    </location>
</feature>
<dbReference type="CDD" id="cd04714">
    <property type="entry name" value="BAH_BAHCC1"/>
    <property type="match status" value="1"/>
</dbReference>
<feature type="compositionally biased region" description="Low complexity" evidence="1">
    <location>
        <begin position="2427"/>
        <end position="2453"/>
    </location>
</feature>
<dbReference type="InterPro" id="IPR043151">
    <property type="entry name" value="BAH_sf"/>
</dbReference>
<feature type="compositionally biased region" description="Acidic residues" evidence="1">
    <location>
        <begin position="1913"/>
        <end position="1931"/>
    </location>
</feature>
<feature type="compositionally biased region" description="Basic and acidic residues" evidence="1">
    <location>
        <begin position="1716"/>
        <end position="1734"/>
    </location>
</feature>
<dbReference type="RefSeq" id="XP_011602588.2">
    <property type="nucleotide sequence ID" value="XM_011604286.2"/>
</dbReference>
<dbReference type="InParanoid" id="A0A674MVR2"/>
<feature type="region of interest" description="Disordered" evidence="1">
    <location>
        <begin position="556"/>
        <end position="688"/>
    </location>
</feature>
<feature type="compositionally biased region" description="Polar residues" evidence="1">
    <location>
        <begin position="228"/>
        <end position="237"/>
    </location>
</feature>
<feature type="region of interest" description="Disordered" evidence="1">
    <location>
        <begin position="1913"/>
        <end position="1934"/>
    </location>
</feature>
<feature type="compositionally biased region" description="Basic and acidic residues" evidence="1">
    <location>
        <begin position="621"/>
        <end position="630"/>
    </location>
</feature>
<feature type="compositionally biased region" description="Low complexity" evidence="1">
    <location>
        <begin position="1755"/>
        <end position="1764"/>
    </location>
</feature>
<dbReference type="Proteomes" id="UP000005226">
    <property type="component" value="Chromosome 1"/>
</dbReference>
<dbReference type="SMART" id="SM00439">
    <property type="entry name" value="BAH"/>
    <property type="match status" value="1"/>
</dbReference>
<dbReference type="PANTHER" id="PTHR12505:SF22">
    <property type="entry name" value="BAH AND COILED-COIL DOMAIN-CONTAINING PROTEIN 1"/>
    <property type="match status" value="1"/>
</dbReference>
<feature type="region of interest" description="Disordered" evidence="1">
    <location>
        <begin position="2338"/>
        <end position="2359"/>
    </location>
</feature>
<evidence type="ECO:0000313" key="3">
    <source>
        <dbReference type="Ensembl" id="ENSTRUP00000065450.1"/>
    </source>
</evidence>
<dbReference type="Gene3D" id="2.30.30.140">
    <property type="match status" value="1"/>
</dbReference>
<dbReference type="GO" id="GO:0003682">
    <property type="term" value="F:chromatin binding"/>
    <property type="evidence" value="ECO:0007669"/>
    <property type="project" value="InterPro"/>
</dbReference>
<reference evidence="3" key="2">
    <citation type="submission" date="2025-08" db="UniProtKB">
        <authorList>
            <consortium name="Ensembl"/>
        </authorList>
    </citation>
    <scope>IDENTIFICATION</scope>
</reference>
<feature type="compositionally biased region" description="Basic and acidic residues" evidence="1">
    <location>
        <begin position="203"/>
        <end position="222"/>
    </location>
</feature>
<dbReference type="GeneID" id="101079499"/>
<feature type="compositionally biased region" description="Basic and acidic residues" evidence="1">
    <location>
        <begin position="259"/>
        <end position="286"/>
    </location>
</feature>
<feature type="compositionally biased region" description="Basic and acidic residues" evidence="1">
    <location>
        <begin position="465"/>
        <end position="474"/>
    </location>
</feature>
<dbReference type="Pfam" id="PF21744">
    <property type="entry name" value="BAHCC1-like_Tudor"/>
    <property type="match status" value="1"/>
</dbReference>
<feature type="region of interest" description="Disordered" evidence="1">
    <location>
        <begin position="2482"/>
        <end position="2587"/>
    </location>
</feature>
<feature type="compositionally biased region" description="Basic and acidic residues" evidence="1">
    <location>
        <begin position="2106"/>
        <end position="2132"/>
    </location>
</feature>
<reference evidence="3 4" key="1">
    <citation type="journal article" date="2011" name="Genome Biol. Evol.">
        <title>Integration of the genetic map and genome assembly of fugu facilitates insights into distinct features of genome evolution in teleosts and mammals.</title>
        <authorList>
            <person name="Kai W."/>
            <person name="Kikuchi K."/>
            <person name="Tohari S."/>
            <person name="Chew A.K."/>
            <person name="Tay A."/>
            <person name="Fujiwara A."/>
            <person name="Hosoya S."/>
            <person name="Suetake H."/>
            <person name="Naruse K."/>
            <person name="Brenner S."/>
            <person name="Suzuki Y."/>
            <person name="Venkatesh B."/>
        </authorList>
    </citation>
    <scope>NUCLEOTIDE SEQUENCE [LARGE SCALE GENOMIC DNA]</scope>
</reference>
<sequence>MESRDFAPPHHLLTERSALVHGAASRMAPSGHGSVQHPAHFQPGKYYSSHLSMGPHSGASFMGSFLASSTPHPSGPAASPSSPSYRAGPHSRASPIWFPHSHEGYSSYSGSLASPFLPISPLDHHSNGLYGQHHFYETQKDHFYLRGLPPQPPLLTTACSLPPLSRTTPGHPLGTCSRETDCGGGVGRSIKDVSEKGASSASKVKERSSSKERHQESKDKQHQLLYPLQTNPVSTPSGHLPQVYPHPRHPLLHHLAPQSREDDHRHSLERHKEYRDSDSGSQETKHMSACKLSSGAMSDTDSGGKGGVPSSCVSAGGGVSRSPSGGGRRCSKDEPINGEMRISESTSECIRRGAAAVTAIMAPPAPHSVASYAMPPPLPPPPPPAPHALHMGSTVAGGWLHHAHHQSRHEFFCRSSPLTLTPSKDASTTHGGSNKDAKIVSPTYVPSVGPLGDLAVTDCRGAGGSEKKAGEKNGDGCYESSSHQQHISCQKKDKSQPYQQQLGYGKADKPPDWSHQTQHFHKPSSNVRSQPELRSCSLETPTAARDEALDSGVYPAISQESKVTHRGNGQVTPKKDANTSPFRDSSQSGSDLNGMVGSGTNKEGQKVARIRHQQHSNHGTNAEERGRERGQGTPVWTARGNYQDDQRKISHHISSSNLETRSNNRAPNADNDQTHSQPPPLTSSHTVEGEGSAMKNLMNYSSQQPLLLPPHRGPFGGLGCLKQSGERSEKVDKGGTPKQSLPPRRGSANEGERGERGGKDLGETGEGEVRQPPVGIAVAVARPPHRSPDNTAGHSRQGRVLPSMKGVSRPVYPLSREAEERKRMTEDQINLHHLDREREMILRENKDRVEFARIHPSSSCHSDLTSHLLVPGGANQIGADPTAHTHSAHHHWMQRTGSPSLWMGHSYGLSHVGMSPAFPPGLPNSLQPVLGSLTQDPNSTLVVLPTEPHPHHHLDVMEQPGLWPPVYGGRGPSSHLQHHPVYSRSSFLQQHDLYALQQHQQQQQRAIEHMQQHSLGQRKQEKFTSIMTEDSPHNSYTPRTPSSSSSSPATSSNVAKPFSHTPPPPKTPTPSPGMCPSSRQSPCYHSPSMRPHPPNPLTPTPSPAAAAPRSPALSPAPSHLSKGLERSSDRGEGQPPQDFPQSLEPDLPPVYTYPPIAMGYKDGPSLPEARLAEQATMEVEPTQPDAKVLPTQCCIQPTRVEEGRRGEKECGLKIEVVASQMGDSEDQKEETRLEANGCSISEPESEVSGLSPCPSSASVPDPGCMVTATGQPQKVDLSLAFLGQKSLEEPQQSKEQDSEITKEDSEEDQPEQNRPLQPECTACVPLESAEEDKQAEESEGNDEENVEVVENEEQKGRSGTSPEQHLTELTSNSPAPAPPSDAPLSPVPSTSAQLQGAYMWSLELLIAAALCATRDALYPPAPPVQAPSPKPHHGMEILGEVAELEIQHRSKDNDGEGKDMLTFDLRSLATLAAARALEIGGGPEGVEGGHECPIRRRLNLRRKCSWTPRHEPVCPVKGSMETMGGEELAMRVQLADLQRRYKEKQRELAKLQRKHDHQKEETSRSPARRGPGRPRKRKSTPGPAAAVDGSKKLRGGLNLMEEKATKKMSRHSFTNLNAAQMKGHCRHRGRPSALSSRLAKRVTHLKQKVAAQRGATTASLLHSRGSLSREEDSKSDCRNERKELQQDWSAGQNVKAKRGRKPKLMNSKERLHHKDGRSFEKQAVVEERSGSESSEHEEEDNGSCESEDGAREIKISSSSKDASAGIMASLPQSSKTQANQRVRTSGIGSMSSTDLIRAPRRPSLSNAEREHTEYRGSAKACPASWSVTSLGRSFGDGQRIHATPTDANRFSKRFGRTNSTAQTILGKVQKRLRARKSKEEFLKDSFFVEAKGHAVSRLLQSFAVEDDFQLEEECSFSEGEEEEEEEEEEEAKETMSIHLPPNMPCRIPALPNCVLSKEMLVDGLKILISKEDELLYAACVQTLDLPDIFSVVIEGERGNRPRIYSLEQLLTEAVLDVRPQNDAILTTGTRVCAYWSERSRCLYPGYIQRGPGEEDKEGNVMVEFDDGDRGRISLANIRLLPPGYQIHCAEPSPALLSPGRRGRRSSAQEKRETFTDKPTTEDPSGRPQEKRPVGRPKKIHSVPKMTNIPPSVTKPVTKCNNSMMNWSAPRKRPPVDFFLFNGMSRKTARRIRERDMGFFHRPASHSLIPQMPVKGIFGSPFEGDSFSSIAHGYSTFGNSAVARPATTVTSMGIRDSLSSPCSSAVPAAMAAGYKRPLSERDRKQFLVKLDHEGVTSPKTKNGKALLRLGGSGGRGGRNLISAGAPLRYIHPALLVKDGKRGRAERDTTGSRSEGITGLPLRKDHLSAGLAGGEYTLDYPSDCPSSYSELDEDDEDNGQDPQVRQRSAGITSHRGGRFLSRPSVCFSSSSSSSSSSGSISSSSLCSSENDSSYSSDEESSSVLLRRALLQQDKHKHRQNMVHDLLSPDPTTSNSSSSNSAPARSFVAKANTAVSGPTAERAEDRKEFMPKGGVVANSTAAKPQVKRKDALLNNQSSPVSQQSQCASKDHSMAKKQRMSSPEPLPNMSPLLPGRQLWKWSGNPTQRRGLKGKARKLFYKAIVRGKETVRVGDCAVFLSPGRPQLPYVGRVESLWESWSSSMVVRVKWFYHPEETRLGKRHRDGKYALYQSSHEDENDVQTISHRCQVVSKAEYDHLVHERRPGNNLNDLFYLAGTYEPTTGQLISVDGMAIVS</sequence>
<feature type="compositionally biased region" description="Basic and acidic residues" evidence="1">
    <location>
        <begin position="1122"/>
        <end position="1132"/>
    </location>
</feature>
<dbReference type="InterPro" id="IPR052429">
    <property type="entry name" value="BAH_domain_protein"/>
</dbReference>
<feature type="compositionally biased region" description="Pro residues" evidence="1">
    <location>
        <begin position="1090"/>
        <end position="1102"/>
    </location>
</feature>
<dbReference type="PANTHER" id="PTHR12505">
    <property type="entry name" value="PHD FINGER TRANSCRIPTION FACTOR"/>
    <property type="match status" value="1"/>
</dbReference>
<evidence type="ECO:0000256" key="1">
    <source>
        <dbReference type="SAM" id="MobiDB-lite"/>
    </source>
</evidence>
<feature type="compositionally biased region" description="Basic and acidic residues" evidence="1">
    <location>
        <begin position="2338"/>
        <end position="2348"/>
    </location>
</feature>
<feature type="region of interest" description="Disordered" evidence="1">
    <location>
        <begin position="704"/>
        <end position="807"/>
    </location>
</feature>
<feature type="compositionally biased region" description="Basic and acidic residues" evidence="1">
    <location>
        <begin position="750"/>
        <end position="762"/>
    </location>
</feature>
<feature type="compositionally biased region" description="Low complexity" evidence="1">
    <location>
        <begin position="69"/>
        <end position="84"/>
    </location>
</feature>
<evidence type="ECO:0000313" key="4">
    <source>
        <dbReference type="Proteomes" id="UP000005226"/>
    </source>
</evidence>
<gene>
    <name evidence="3" type="primary">bahcc1b</name>
</gene>
<dbReference type="Ensembl" id="ENSTRUT00000080793.1">
    <property type="protein sequence ID" value="ENSTRUP00000065450.1"/>
    <property type="gene ID" value="ENSTRUG00000016726.3"/>
</dbReference>
<protein>
    <submittedName>
        <fullName evidence="3">BAH domain and coiled-coil containing 1</fullName>
    </submittedName>
</protein>
<feature type="compositionally biased region" description="Basic and acidic residues" evidence="1">
    <location>
        <begin position="1286"/>
        <end position="1303"/>
    </location>
</feature>
<feature type="region of interest" description="Disordered" evidence="1">
    <location>
        <begin position="2427"/>
        <end position="2459"/>
    </location>
</feature>
<dbReference type="Gene3D" id="2.30.30.490">
    <property type="match status" value="1"/>
</dbReference>
<feature type="region of interest" description="Disordered" evidence="1">
    <location>
        <begin position="159"/>
        <end position="338"/>
    </location>
</feature>
<feature type="compositionally biased region" description="Polar residues" evidence="1">
    <location>
        <begin position="479"/>
        <end position="488"/>
    </location>
</feature>
<feature type="compositionally biased region" description="Polar residues" evidence="1">
    <location>
        <begin position="423"/>
        <end position="432"/>
    </location>
</feature>
<feature type="compositionally biased region" description="Basic and acidic residues" evidence="1">
    <location>
        <begin position="1667"/>
        <end position="1685"/>
    </location>
</feature>
<feature type="compositionally biased region" description="Low complexity" evidence="1">
    <location>
        <begin position="1035"/>
        <end position="1059"/>
    </location>
</feature>
<feature type="compositionally biased region" description="Low complexity" evidence="1">
    <location>
        <begin position="2488"/>
        <end position="2501"/>
    </location>
</feature>
<feature type="region of interest" description="Disordered" evidence="1">
    <location>
        <begin position="423"/>
        <end position="447"/>
    </location>
</feature>
<feature type="compositionally biased region" description="Polar residues" evidence="1">
    <location>
        <begin position="578"/>
        <end position="591"/>
    </location>
</feature>
<feature type="region of interest" description="Disordered" evidence="1">
    <location>
        <begin position="1544"/>
        <end position="1596"/>
    </location>
</feature>
<feature type="region of interest" description="Disordered" evidence="1">
    <location>
        <begin position="2372"/>
        <end position="2415"/>
    </location>
</feature>
<feature type="compositionally biased region" description="Basic and acidic residues" evidence="1">
    <location>
        <begin position="724"/>
        <end position="735"/>
    </location>
</feature>
<feature type="compositionally biased region" description="Acidic residues" evidence="1">
    <location>
        <begin position="1735"/>
        <end position="1747"/>
    </location>
</feature>
<accession>A0A674MVR2</accession>
<feature type="compositionally biased region" description="Low complexity" evidence="1">
    <location>
        <begin position="2553"/>
        <end position="2562"/>
    </location>
</feature>
<feature type="compositionally biased region" description="Polar residues" evidence="1">
    <location>
        <begin position="1357"/>
        <end position="1370"/>
    </location>
</feature>
<feature type="compositionally biased region" description="Acidic residues" evidence="1">
    <location>
        <begin position="1337"/>
        <end position="1351"/>
    </location>
</feature>
<feature type="compositionally biased region" description="Polar residues" evidence="1">
    <location>
        <begin position="652"/>
        <end position="686"/>
    </location>
</feature>
<feature type="compositionally biased region" description="Low complexity" evidence="1">
    <location>
        <begin position="1103"/>
        <end position="1121"/>
    </location>
</feature>
<feature type="region of interest" description="Disordered" evidence="1">
    <location>
        <begin position="2090"/>
        <end position="2156"/>
    </location>
</feature>
<feature type="compositionally biased region" description="Acidic residues" evidence="1">
    <location>
        <begin position="2388"/>
        <end position="2397"/>
    </location>
</feature>
<feature type="compositionally biased region" description="Polar residues" evidence="1">
    <location>
        <begin position="1770"/>
        <end position="1794"/>
    </location>
</feature>
<feature type="region of interest" description="Disordered" evidence="1">
    <location>
        <begin position="462"/>
        <end position="539"/>
    </location>
</feature>
<feature type="compositionally biased region" description="Polar residues" evidence="1">
    <location>
        <begin position="2398"/>
        <end position="2409"/>
    </location>
</feature>
<name>A0A674MVR2_TAKRU</name>
<dbReference type="Pfam" id="PF01426">
    <property type="entry name" value="BAH"/>
    <property type="match status" value="1"/>
</dbReference>
<dbReference type="OMA" id="CHVQPLT"/>
<keyword evidence="4" id="KW-1185">Reference proteome</keyword>
<evidence type="ECO:0000259" key="2">
    <source>
        <dbReference type="PROSITE" id="PS51038"/>
    </source>
</evidence>
<feature type="compositionally biased region" description="Gly residues" evidence="1">
    <location>
        <begin position="315"/>
        <end position="328"/>
    </location>
</feature>
<reference evidence="3" key="3">
    <citation type="submission" date="2025-09" db="UniProtKB">
        <authorList>
            <consortium name="Ensembl"/>
        </authorList>
    </citation>
    <scope>IDENTIFICATION</scope>
</reference>
<feature type="region of interest" description="Disordered" evidence="1">
    <location>
        <begin position="998"/>
        <end position="1165"/>
    </location>
</feature>
<dbReference type="Pfam" id="PF24912">
    <property type="entry name" value="SH3_TNRC18"/>
    <property type="match status" value="1"/>
</dbReference>
<organism evidence="3 4">
    <name type="scientific">Takifugu rubripes</name>
    <name type="common">Japanese pufferfish</name>
    <name type="synonym">Fugu rubripes</name>
    <dbReference type="NCBI Taxonomy" id="31033"/>
    <lineage>
        <taxon>Eukaryota</taxon>
        <taxon>Metazoa</taxon>
        <taxon>Chordata</taxon>
        <taxon>Craniata</taxon>
        <taxon>Vertebrata</taxon>
        <taxon>Euteleostomi</taxon>
        <taxon>Actinopterygii</taxon>
        <taxon>Neopterygii</taxon>
        <taxon>Teleostei</taxon>
        <taxon>Neoteleostei</taxon>
        <taxon>Acanthomorphata</taxon>
        <taxon>Eupercaria</taxon>
        <taxon>Tetraodontiformes</taxon>
        <taxon>Tetradontoidea</taxon>
        <taxon>Tetraodontidae</taxon>
        <taxon>Takifugu</taxon>
    </lineage>
</organism>
<dbReference type="PROSITE" id="PS51038">
    <property type="entry name" value="BAH"/>
    <property type="match status" value="1"/>
</dbReference>
<feature type="compositionally biased region" description="Basic residues" evidence="1">
    <location>
        <begin position="1566"/>
        <end position="1579"/>
    </location>
</feature>
<proteinExistence type="predicted"/>
<feature type="region of interest" description="Disordered" evidence="1">
    <location>
        <begin position="1221"/>
        <end position="1390"/>
    </location>
</feature>
<feature type="region of interest" description="Disordered" evidence="1">
    <location>
        <begin position="69"/>
        <end position="91"/>
    </location>
</feature>